<dbReference type="Gene3D" id="3.30.1060.10">
    <property type="entry name" value="Peptide methionine sulphoxide reductase MsrA"/>
    <property type="match status" value="1"/>
</dbReference>
<dbReference type="RefSeq" id="WP_109838144.1">
    <property type="nucleotide sequence ID" value="NZ_QGKM01000038.1"/>
</dbReference>
<reference evidence="7 8" key="1">
    <citation type="submission" date="2018-05" db="EMBL/GenBank/DDBJ databases">
        <title>Leucothrix arctica sp. nov., isolated from Arctic seawater.</title>
        <authorList>
            <person name="Choi A."/>
            <person name="Baek K."/>
        </authorList>
    </citation>
    <scope>NUCLEOTIDE SEQUENCE [LARGE SCALE GENOMIC DNA]</scope>
    <source>
        <strain evidence="7 8">JCM 18388</strain>
    </source>
</reference>
<feature type="active site" evidence="4">
    <location>
        <position position="35"/>
    </location>
</feature>
<dbReference type="InterPro" id="IPR002569">
    <property type="entry name" value="Met_Sox_Rdtase_MsrA_dom"/>
</dbReference>
<sequence length="203" mass="23036">MKIKSFLSSVMSVLAFTAVLPTQAATQTMIVAGGCFWCVESDFEKIDGVSEAVSGYINGHVKNPTYEQVSAKITGHYEAVKITFDDEKVSLRTLTDYFWKTIDPTDATGQFCDKGSPYYTGLFYQNEAQKEVFEASLADIIKNKPFDAKIVTPILAAQEFYDAEDYHQDYYKRNPIRYNGYRYGCGRDKRIKQLWGEVASKQQ</sequence>
<keyword evidence="5" id="KW-0732">Signal</keyword>
<dbReference type="Proteomes" id="UP000245539">
    <property type="component" value="Unassembled WGS sequence"/>
</dbReference>
<comment type="caution">
    <text evidence="7">The sequence shown here is derived from an EMBL/GenBank/DDBJ whole genome shotgun (WGS) entry which is preliminary data.</text>
</comment>
<evidence type="ECO:0000259" key="6">
    <source>
        <dbReference type="Pfam" id="PF01625"/>
    </source>
</evidence>
<protein>
    <recommendedName>
        <fullName evidence="4">Peptide methionine sulfoxide reductase MsrA</fullName>
        <shortName evidence="4">Protein-methionine-S-oxide reductase</shortName>
        <ecNumber evidence="4">1.8.4.11</ecNumber>
    </recommendedName>
    <alternativeName>
        <fullName evidence="4">Peptide-methionine (S)-S-oxide reductase</fullName>
        <shortName evidence="4">Peptide Met(O) reductase</shortName>
    </alternativeName>
</protein>
<dbReference type="AlphaFoldDB" id="A0A317CFE4"/>
<dbReference type="GO" id="GO:0008113">
    <property type="term" value="F:peptide-methionine (S)-S-oxide reductase activity"/>
    <property type="evidence" value="ECO:0007669"/>
    <property type="project" value="UniProtKB-UniRule"/>
</dbReference>
<dbReference type="Pfam" id="PF01625">
    <property type="entry name" value="PMSR"/>
    <property type="match status" value="1"/>
</dbReference>
<dbReference type="HAMAP" id="MF_01401">
    <property type="entry name" value="MsrA"/>
    <property type="match status" value="1"/>
</dbReference>
<evidence type="ECO:0000256" key="4">
    <source>
        <dbReference type="HAMAP-Rule" id="MF_01401"/>
    </source>
</evidence>
<evidence type="ECO:0000256" key="3">
    <source>
        <dbReference type="ARBA" id="ARBA00048782"/>
    </source>
</evidence>
<evidence type="ECO:0000313" key="7">
    <source>
        <dbReference type="EMBL" id="PWQ96123.1"/>
    </source>
</evidence>
<dbReference type="InterPro" id="IPR036509">
    <property type="entry name" value="Met_Sox_Rdtase_MsrA_sf"/>
</dbReference>
<feature type="chain" id="PRO_5016432803" description="Peptide methionine sulfoxide reductase MsrA" evidence="5">
    <location>
        <begin position="25"/>
        <end position="203"/>
    </location>
</feature>
<feature type="signal peptide" evidence="5">
    <location>
        <begin position="1"/>
        <end position="24"/>
    </location>
</feature>
<keyword evidence="8" id="KW-1185">Reference proteome</keyword>
<dbReference type="GO" id="GO:0033744">
    <property type="term" value="F:L-methionine:thioredoxin-disulfide S-oxidoreductase activity"/>
    <property type="evidence" value="ECO:0007669"/>
    <property type="project" value="RHEA"/>
</dbReference>
<dbReference type="PANTHER" id="PTHR43774:SF1">
    <property type="entry name" value="PEPTIDE METHIONINE SULFOXIDE REDUCTASE MSRA 2"/>
    <property type="match status" value="1"/>
</dbReference>
<dbReference type="NCBIfam" id="TIGR00401">
    <property type="entry name" value="msrA"/>
    <property type="match status" value="1"/>
</dbReference>
<comment type="catalytic activity">
    <reaction evidence="2 4">
        <text>L-methionyl-[protein] + [thioredoxin]-disulfide + H2O = L-methionyl-(S)-S-oxide-[protein] + [thioredoxin]-dithiol</text>
        <dbReference type="Rhea" id="RHEA:14217"/>
        <dbReference type="Rhea" id="RHEA-COMP:10698"/>
        <dbReference type="Rhea" id="RHEA-COMP:10700"/>
        <dbReference type="Rhea" id="RHEA-COMP:12313"/>
        <dbReference type="Rhea" id="RHEA-COMP:12315"/>
        <dbReference type="ChEBI" id="CHEBI:15377"/>
        <dbReference type="ChEBI" id="CHEBI:16044"/>
        <dbReference type="ChEBI" id="CHEBI:29950"/>
        <dbReference type="ChEBI" id="CHEBI:44120"/>
        <dbReference type="ChEBI" id="CHEBI:50058"/>
        <dbReference type="EC" id="1.8.4.11"/>
    </reaction>
</comment>
<evidence type="ECO:0000256" key="5">
    <source>
        <dbReference type="SAM" id="SignalP"/>
    </source>
</evidence>
<organism evidence="7 8">
    <name type="scientific">Leucothrix pacifica</name>
    <dbReference type="NCBI Taxonomy" id="1247513"/>
    <lineage>
        <taxon>Bacteria</taxon>
        <taxon>Pseudomonadati</taxon>
        <taxon>Pseudomonadota</taxon>
        <taxon>Gammaproteobacteria</taxon>
        <taxon>Thiotrichales</taxon>
        <taxon>Thiotrichaceae</taxon>
        <taxon>Leucothrix</taxon>
    </lineage>
</organism>
<dbReference type="PROSITE" id="PS51257">
    <property type="entry name" value="PROKAR_LIPOPROTEIN"/>
    <property type="match status" value="1"/>
</dbReference>
<evidence type="ECO:0000256" key="2">
    <source>
        <dbReference type="ARBA" id="ARBA00047806"/>
    </source>
</evidence>
<comment type="catalytic activity">
    <reaction evidence="3 4">
        <text>[thioredoxin]-disulfide + L-methionine + H2O = L-methionine (S)-S-oxide + [thioredoxin]-dithiol</text>
        <dbReference type="Rhea" id="RHEA:19993"/>
        <dbReference type="Rhea" id="RHEA-COMP:10698"/>
        <dbReference type="Rhea" id="RHEA-COMP:10700"/>
        <dbReference type="ChEBI" id="CHEBI:15377"/>
        <dbReference type="ChEBI" id="CHEBI:29950"/>
        <dbReference type="ChEBI" id="CHEBI:50058"/>
        <dbReference type="ChEBI" id="CHEBI:57844"/>
        <dbReference type="ChEBI" id="CHEBI:58772"/>
        <dbReference type="EC" id="1.8.4.11"/>
    </reaction>
</comment>
<keyword evidence="1 4" id="KW-0560">Oxidoreductase</keyword>
<comment type="function">
    <text evidence="4">Has an important function as a repair enzyme for proteins that have been inactivated by oxidation. Catalyzes the reversible oxidation-reduction of methionine sulfoxide in proteins to methionine.</text>
</comment>
<dbReference type="SUPFAM" id="SSF55068">
    <property type="entry name" value="Peptide methionine sulfoxide reductase"/>
    <property type="match status" value="1"/>
</dbReference>
<dbReference type="OrthoDB" id="4174719at2"/>
<dbReference type="EMBL" id="QGKM01000038">
    <property type="protein sequence ID" value="PWQ96123.1"/>
    <property type="molecule type" value="Genomic_DNA"/>
</dbReference>
<comment type="similarity">
    <text evidence="4">Belongs to the MsrA Met sulfoxide reductase family.</text>
</comment>
<accession>A0A317CFE4</accession>
<dbReference type="EC" id="1.8.4.11" evidence="4"/>
<name>A0A317CFE4_9GAMM</name>
<proteinExistence type="inferred from homology"/>
<evidence type="ECO:0000256" key="1">
    <source>
        <dbReference type="ARBA" id="ARBA00023002"/>
    </source>
</evidence>
<dbReference type="PANTHER" id="PTHR43774">
    <property type="entry name" value="PEPTIDE METHIONINE SULFOXIDE REDUCTASE"/>
    <property type="match status" value="1"/>
</dbReference>
<gene>
    <name evidence="4 7" type="primary">msrA</name>
    <name evidence="7" type="ORF">DKW60_13280</name>
</gene>
<feature type="domain" description="Peptide methionine sulphoxide reductase MsrA" evidence="6">
    <location>
        <begin position="29"/>
        <end position="179"/>
    </location>
</feature>
<evidence type="ECO:0000313" key="8">
    <source>
        <dbReference type="Proteomes" id="UP000245539"/>
    </source>
</evidence>